<dbReference type="SUPFAM" id="SSF52777">
    <property type="entry name" value="CoA-dependent acyltransferases"/>
    <property type="match status" value="1"/>
</dbReference>
<evidence type="ECO:0000313" key="2">
    <source>
        <dbReference type="EMBL" id="ODS02343.1"/>
    </source>
</evidence>
<dbReference type="GO" id="GO:0016746">
    <property type="term" value="F:acyltransferase activity"/>
    <property type="evidence" value="ECO:0007669"/>
    <property type="project" value="InterPro"/>
</dbReference>
<dbReference type="Pfam" id="PF00198">
    <property type="entry name" value="2-oxoacid_dh"/>
    <property type="match status" value="1"/>
</dbReference>
<dbReference type="Gene3D" id="3.30.559.10">
    <property type="entry name" value="Chloramphenicol acetyltransferase-like domain"/>
    <property type="match status" value="1"/>
</dbReference>
<evidence type="ECO:0000313" key="3">
    <source>
        <dbReference type="Proteomes" id="UP000095042"/>
    </source>
</evidence>
<dbReference type="EMBL" id="LPWD01000336">
    <property type="protein sequence ID" value="ODS02343.1"/>
    <property type="molecule type" value="Genomic_DNA"/>
</dbReference>
<comment type="caution">
    <text evidence="2">The sequence shown here is derived from an EMBL/GenBank/DDBJ whole genome shotgun (WGS) entry which is preliminary data.</text>
</comment>
<protein>
    <recommendedName>
        <fullName evidence="1">2-oxoacid dehydrogenase acyltransferase catalytic domain-containing protein</fullName>
    </recommendedName>
</protein>
<organism evidence="2 3">
    <name type="scientific">Methyloceanibacter marginalis</name>
    <dbReference type="NCBI Taxonomy" id="1774971"/>
    <lineage>
        <taxon>Bacteria</taxon>
        <taxon>Pseudomonadati</taxon>
        <taxon>Pseudomonadota</taxon>
        <taxon>Alphaproteobacteria</taxon>
        <taxon>Hyphomicrobiales</taxon>
        <taxon>Hyphomicrobiaceae</taxon>
        <taxon>Methyloceanibacter</taxon>
    </lineage>
</organism>
<reference evidence="2 3" key="1">
    <citation type="journal article" date="2016" name="Environ. Microbiol.">
        <title>New Methyloceanibacter diversity from North Sea sediments includes methanotroph containing solely the soluble methane monooxygenase.</title>
        <authorList>
            <person name="Vekeman B."/>
            <person name="Kerckhof F.M."/>
            <person name="Cremers G."/>
            <person name="de Vos P."/>
            <person name="Vandamme P."/>
            <person name="Boon N."/>
            <person name="Op den Camp H.J."/>
            <person name="Heylen K."/>
        </authorList>
    </citation>
    <scope>NUCLEOTIDE SEQUENCE [LARGE SCALE GENOMIC DNA]</scope>
    <source>
        <strain evidence="2 3">R-67177</strain>
    </source>
</reference>
<dbReference type="AlphaFoldDB" id="A0A1E3W955"/>
<dbReference type="InterPro" id="IPR023213">
    <property type="entry name" value="CAT-like_dom_sf"/>
</dbReference>
<sequence>MAVALEGGGLHTPVIRSAEVKSLSEISNEMRDLAERARSKRLRRTNIKGRHRHLQSRHVRHR</sequence>
<keyword evidence="3" id="KW-1185">Reference proteome</keyword>
<gene>
    <name evidence="2" type="ORF">AUC71_15825</name>
</gene>
<dbReference type="Proteomes" id="UP000095042">
    <property type="component" value="Unassembled WGS sequence"/>
</dbReference>
<accession>A0A1E3W955</accession>
<proteinExistence type="predicted"/>
<feature type="domain" description="2-oxoacid dehydrogenase acyltransferase catalytic" evidence="1">
    <location>
        <begin position="1"/>
        <end position="50"/>
    </location>
</feature>
<evidence type="ECO:0000259" key="1">
    <source>
        <dbReference type="Pfam" id="PF00198"/>
    </source>
</evidence>
<dbReference type="InterPro" id="IPR001078">
    <property type="entry name" value="2-oxoacid_DH_actylTfrase"/>
</dbReference>
<name>A0A1E3W955_9HYPH</name>